<dbReference type="EMBL" id="JBHSBH010000003">
    <property type="protein sequence ID" value="MFC3994566.1"/>
    <property type="molecule type" value="Genomic_DNA"/>
</dbReference>
<feature type="region of interest" description="Disordered" evidence="1">
    <location>
        <begin position="1"/>
        <end position="36"/>
    </location>
</feature>
<sequence length="130" mass="14336">MADQEPRPITDAPSERARQRLEDAAQRAEDRHQEERAAKVADHLKATGAVVIPAADDAERKQARKVARRAGGIIGRRVRTTTVEGGIGVWDDDRGNHPLQAQADEARTNRLIEQQGPLFPWLNGDDTTQG</sequence>
<evidence type="ECO:0000313" key="2">
    <source>
        <dbReference type="EMBL" id="MFC3994566.1"/>
    </source>
</evidence>
<organism evidence="2 3">
    <name type="scientific">Nocardiopsis sediminis</name>
    <dbReference type="NCBI Taxonomy" id="1778267"/>
    <lineage>
        <taxon>Bacteria</taxon>
        <taxon>Bacillati</taxon>
        <taxon>Actinomycetota</taxon>
        <taxon>Actinomycetes</taxon>
        <taxon>Streptosporangiales</taxon>
        <taxon>Nocardiopsidaceae</taxon>
        <taxon>Nocardiopsis</taxon>
    </lineage>
</organism>
<evidence type="ECO:0000313" key="3">
    <source>
        <dbReference type="Proteomes" id="UP001595847"/>
    </source>
</evidence>
<name>A0ABV8FEL0_9ACTN</name>
<evidence type="ECO:0000256" key="1">
    <source>
        <dbReference type="SAM" id="MobiDB-lite"/>
    </source>
</evidence>
<protein>
    <submittedName>
        <fullName evidence="2">Uncharacterized protein</fullName>
    </submittedName>
</protein>
<gene>
    <name evidence="2" type="ORF">ACFOVU_01460</name>
</gene>
<proteinExistence type="predicted"/>
<dbReference type="RefSeq" id="WP_378529435.1">
    <property type="nucleotide sequence ID" value="NZ_JBHSBH010000003.1"/>
</dbReference>
<dbReference type="Proteomes" id="UP001595847">
    <property type="component" value="Unassembled WGS sequence"/>
</dbReference>
<keyword evidence="3" id="KW-1185">Reference proteome</keyword>
<reference evidence="3" key="1">
    <citation type="journal article" date="2019" name="Int. J. Syst. Evol. Microbiol.">
        <title>The Global Catalogue of Microorganisms (GCM) 10K type strain sequencing project: providing services to taxonomists for standard genome sequencing and annotation.</title>
        <authorList>
            <consortium name="The Broad Institute Genomics Platform"/>
            <consortium name="The Broad Institute Genome Sequencing Center for Infectious Disease"/>
            <person name="Wu L."/>
            <person name="Ma J."/>
        </authorList>
    </citation>
    <scope>NUCLEOTIDE SEQUENCE [LARGE SCALE GENOMIC DNA]</scope>
    <source>
        <strain evidence="3">TBRC 1826</strain>
    </source>
</reference>
<accession>A0ABV8FEL0</accession>
<comment type="caution">
    <text evidence="2">The sequence shown here is derived from an EMBL/GenBank/DDBJ whole genome shotgun (WGS) entry which is preliminary data.</text>
</comment>